<protein>
    <submittedName>
        <fullName evidence="1">Uncharacterized protein</fullName>
    </submittedName>
</protein>
<dbReference type="EMBL" id="QKYT01000672">
    <property type="protein sequence ID" value="RIA82369.1"/>
    <property type="molecule type" value="Genomic_DNA"/>
</dbReference>
<comment type="caution">
    <text evidence="1">The sequence shown here is derived from an EMBL/GenBank/DDBJ whole genome shotgun (WGS) entry which is preliminary data.</text>
</comment>
<reference evidence="1 2" key="1">
    <citation type="submission" date="2018-06" db="EMBL/GenBank/DDBJ databases">
        <title>Comparative genomics reveals the genomic features of Rhizophagus irregularis, R. cerebriforme, R. diaphanum and Gigaspora rosea, and their symbiotic lifestyle signature.</title>
        <authorList>
            <person name="Morin E."/>
            <person name="San Clemente H."/>
            <person name="Chen E.C.H."/>
            <person name="De La Providencia I."/>
            <person name="Hainaut M."/>
            <person name="Kuo A."/>
            <person name="Kohler A."/>
            <person name="Murat C."/>
            <person name="Tang N."/>
            <person name="Roy S."/>
            <person name="Loubradou J."/>
            <person name="Henrissat B."/>
            <person name="Grigoriev I.V."/>
            <person name="Corradi N."/>
            <person name="Roux C."/>
            <person name="Martin F.M."/>
        </authorList>
    </citation>
    <scope>NUCLEOTIDE SEQUENCE [LARGE SCALE GENOMIC DNA]</scope>
    <source>
        <strain evidence="1 2">DAOM 227022</strain>
    </source>
</reference>
<accession>A0A397SBZ0</accession>
<proteinExistence type="predicted"/>
<dbReference type="OrthoDB" id="2491861at2759"/>
<keyword evidence="2" id="KW-1185">Reference proteome</keyword>
<name>A0A397SBZ0_9GLOM</name>
<dbReference type="AlphaFoldDB" id="A0A397SBZ0"/>
<organism evidence="1 2">
    <name type="scientific">Glomus cerebriforme</name>
    <dbReference type="NCBI Taxonomy" id="658196"/>
    <lineage>
        <taxon>Eukaryota</taxon>
        <taxon>Fungi</taxon>
        <taxon>Fungi incertae sedis</taxon>
        <taxon>Mucoromycota</taxon>
        <taxon>Glomeromycotina</taxon>
        <taxon>Glomeromycetes</taxon>
        <taxon>Glomerales</taxon>
        <taxon>Glomeraceae</taxon>
        <taxon>Glomus</taxon>
    </lineage>
</organism>
<sequence>MSSTNTHSTPLTISLTTTTIPTPEFSWGRQLVSLACTEHQFFDIFKGYIHHSKKNVYKCVFRGVVGYQALSEILNNPLWS</sequence>
<dbReference type="Proteomes" id="UP000265703">
    <property type="component" value="Unassembled WGS sequence"/>
</dbReference>
<gene>
    <name evidence="1" type="ORF">C1645_881072</name>
</gene>
<evidence type="ECO:0000313" key="1">
    <source>
        <dbReference type="EMBL" id="RIA82369.1"/>
    </source>
</evidence>
<evidence type="ECO:0000313" key="2">
    <source>
        <dbReference type="Proteomes" id="UP000265703"/>
    </source>
</evidence>